<dbReference type="EMBL" id="EQ974025">
    <property type="protein sequence ID" value="EEF35303.1"/>
    <property type="molecule type" value="Genomic_DNA"/>
</dbReference>
<organism evidence="2 3">
    <name type="scientific">Ricinus communis</name>
    <name type="common">Castor bean</name>
    <dbReference type="NCBI Taxonomy" id="3988"/>
    <lineage>
        <taxon>Eukaryota</taxon>
        <taxon>Viridiplantae</taxon>
        <taxon>Streptophyta</taxon>
        <taxon>Embryophyta</taxon>
        <taxon>Tracheophyta</taxon>
        <taxon>Spermatophyta</taxon>
        <taxon>Magnoliopsida</taxon>
        <taxon>eudicotyledons</taxon>
        <taxon>Gunneridae</taxon>
        <taxon>Pentapetalae</taxon>
        <taxon>rosids</taxon>
        <taxon>fabids</taxon>
        <taxon>Malpighiales</taxon>
        <taxon>Euphorbiaceae</taxon>
        <taxon>Acalyphoideae</taxon>
        <taxon>Acalypheae</taxon>
        <taxon>Ricinus</taxon>
    </lineage>
</organism>
<name>B9SM40_RICCO</name>
<dbReference type="InParanoid" id="B9SM40"/>
<accession>B9SM40</accession>
<protein>
    <recommendedName>
        <fullName evidence="1">R13L1/DRL21-like LRR repeat region domain-containing protein</fullName>
    </recommendedName>
</protein>
<evidence type="ECO:0000259" key="1">
    <source>
        <dbReference type="Pfam" id="PF25019"/>
    </source>
</evidence>
<gene>
    <name evidence="2" type="ORF">RCOM_0878020</name>
</gene>
<sequence length="105" mass="12191">MSHPRMVVLGEQLKNLVSLKHIEYFYPQQMPKDAKRANLHGKKKLTALRFQWDLDEESGGNHEEELEGLQPHPNIEGINIEGYLGDKFPPWIQMMKVQSDDDSFT</sequence>
<proteinExistence type="predicted"/>
<dbReference type="AlphaFoldDB" id="B9SM40"/>
<dbReference type="Pfam" id="PF25019">
    <property type="entry name" value="LRR_R13L1-DRL21"/>
    <property type="match status" value="1"/>
</dbReference>
<keyword evidence="3" id="KW-1185">Reference proteome</keyword>
<evidence type="ECO:0000313" key="2">
    <source>
        <dbReference type="EMBL" id="EEF35303.1"/>
    </source>
</evidence>
<dbReference type="Proteomes" id="UP000008311">
    <property type="component" value="Unassembled WGS sequence"/>
</dbReference>
<reference evidence="3" key="1">
    <citation type="journal article" date="2010" name="Nat. Biotechnol.">
        <title>Draft genome sequence of the oilseed species Ricinus communis.</title>
        <authorList>
            <person name="Chan A.P."/>
            <person name="Crabtree J."/>
            <person name="Zhao Q."/>
            <person name="Lorenzi H."/>
            <person name="Orvis J."/>
            <person name="Puiu D."/>
            <person name="Melake-Berhan A."/>
            <person name="Jones K.M."/>
            <person name="Redman J."/>
            <person name="Chen G."/>
            <person name="Cahoon E.B."/>
            <person name="Gedil M."/>
            <person name="Stanke M."/>
            <person name="Haas B.J."/>
            <person name="Wortman J.R."/>
            <person name="Fraser-Liggett C.M."/>
            <person name="Ravel J."/>
            <person name="Rabinowicz P.D."/>
        </authorList>
    </citation>
    <scope>NUCLEOTIDE SEQUENCE [LARGE SCALE GENOMIC DNA]</scope>
    <source>
        <strain evidence="3">cv. Hale</strain>
    </source>
</reference>
<evidence type="ECO:0000313" key="3">
    <source>
        <dbReference type="Proteomes" id="UP000008311"/>
    </source>
</evidence>
<feature type="domain" description="R13L1/DRL21-like LRR repeat region" evidence="1">
    <location>
        <begin position="12"/>
        <end position="94"/>
    </location>
</feature>
<dbReference type="InterPro" id="IPR056789">
    <property type="entry name" value="LRR_R13L1-DRL21"/>
</dbReference>